<evidence type="ECO:0000256" key="1">
    <source>
        <dbReference type="ARBA" id="ARBA00006484"/>
    </source>
</evidence>
<dbReference type="KEGG" id="pste:PSTEL_03555"/>
<dbReference type="Gene3D" id="3.40.50.720">
    <property type="entry name" value="NAD(P)-binding Rossmann-like Domain"/>
    <property type="match status" value="1"/>
</dbReference>
<dbReference type="AlphaFoldDB" id="A0A089N0Z1"/>
<proteinExistence type="inferred from homology"/>
<reference evidence="4 5" key="1">
    <citation type="submission" date="2014-08" db="EMBL/GenBank/DDBJ databases">
        <title>Comparative genomics of the Paenibacillus odorifer group.</title>
        <authorList>
            <person name="den Bakker H.C."/>
            <person name="Tsai Y.-C."/>
            <person name="Martin N."/>
            <person name="Korlach J."/>
            <person name="Wiedmann M."/>
        </authorList>
    </citation>
    <scope>NUCLEOTIDE SEQUENCE [LARGE SCALE GENOMIC DNA]</scope>
    <source>
        <strain evidence="4 5">DSM 14472</strain>
    </source>
</reference>
<comment type="similarity">
    <text evidence="1 3">Belongs to the short-chain dehydrogenases/reductases (SDR) family.</text>
</comment>
<dbReference type="OrthoDB" id="9809821at2"/>
<evidence type="ECO:0000313" key="4">
    <source>
        <dbReference type="EMBL" id="AIQ62329.1"/>
    </source>
</evidence>
<dbReference type="EMBL" id="CP009286">
    <property type="protein sequence ID" value="AIQ62329.1"/>
    <property type="molecule type" value="Genomic_DNA"/>
</dbReference>
<protein>
    <submittedName>
        <fullName evidence="4">Short-chain dehydrogenase</fullName>
    </submittedName>
</protein>
<dbReference type="PRINTS" id="PR00081">
    <property type="entry name" value="GDHRDH"/>
</dbReference>
<evidence type="ECO:0000256" key="2">
    <source>
        <dbReference type="ARBA" id="ARBA00023002"/>
    </source>
</evidence>
<evidence type="ECO:0000313" key="5">
    <source>
        <dbReference type="Proteomes" id="UP000029507"/>
    </source>
</evidence>
<dbReference type="Proteomes" id="UP000029507">
    <property type="component" value="Chromosome"/>
</dbReference>
<gene>
    <name evidence="4" type="ORF">PSTEL_03555</name>
</gene>
<sequence length="289" mass="32397">MSKNQLEHIALITGASSGIGLALTRKMLSENWQVIALIRSDFPADDKFLQAHLKDGQLRAYKVKDLTDYGSLRHALEEIKSKEQRIDILFNNAGGGLSELRSSKQGRELHYELLTVVPYIILMELKDLLENGNLKTVINTSSQVFRFTKEFTIENLEHPKTFRKMYGPYATSKLALSLWTQAIAPQLAKKGIKIRSVDPGINNTLRKGKDSGLTAGFELFMKLFSSPPTHGANLLFEAALGKHRNETGVFLLKNRVTNLKFTEHAQRVLDKITDIYSHEFLGGSILVDG</sequence>
<dbReference type="RefSeq" id="WP_038693499.1">
    <property type="nucleotide sequence ID" value="NZ_CP009286.1"/>
</dbReference>
<dbReference type="PROSITE" id="PS00061">
    <property type="entry name" value="ADH_SHORT"/>
    <property type="match status" value="1"/>
</dbReference>
<organism evidence="4 5">
    <name type="scientific">Paenibacillus stellifer</name>
    <dbReference type="NCBI Taxonomy" id="169760"/>
    <lineage>
        <taxon>Bacteria</taxon>
        <taxon>Bacillati</taxon>
        <taxon>Bacillota</taxon>
        <taxon>Bacilli</taxon>
        <taxon>Bacillales</taxon>
        <taxon>Paenibacillaceae</taxon>
        <taxon>Paenibacillus</taxon>
    </lineage>
</organism>
<dbReference type="SUPFAM" id="SSF51735">
    <property type="entry name" value="NAD(P)-binding Rossmann-fold domains"/>
    <property type="match status" value="1"/>
</dbReference>
<dbReference type="STRING" id="169760.PSTEL_03555"/>
<name>A0A089N0Z1_9BACL</name>
<dbReference type="InterPro" id="IPR002347">
    <property type="entry name" value="SDR_fam"/>
</dbReference>
<dbReference type="HOGENOM" id="CLU_010194_44_5_9"/>
<keyword evidence="5" id="KW-1185">Reference proteome</keyword>
<dbReference type="PANTHER" id="PTHR24320">
    <property type="entry name" value="RETINOL DEHYDROGENASE"/>
    <property type="match status" value="1"/>
</dbReference>
<evidence type="ECO:0000256" key="3">
    <source>
        <dbReference type="RuleBase" id="RU000363"/>
    </source>
</evidence>
<accession>A0A089N0Z1</accession>
<dbReference type="Pfam" id="PF00106">
    <property type="entry name" value="adh_short"/>
    <property type="match status" value="1"/>
</dbReference>
<dbReference type="InterPro" id="IPR020904">
    <property type="entry name" value="Sc_DH/Rdtase_CS"/>
</dbReference>
<keyword evidence="2" id="KW-0560">Oxidoreductase</keyword>
<dbReference type="PANTHER" id="PTHR24320:SF264">
    <property type="entry name" value="DEHYDROGENASE_REDUCTASE SDR FAMILY MEMBER ON CHROMOSOME X"/>
    <property type="match status" value="1"/>
</dbReference>
<dbReference type="InterPro" id="IPR036291">
    <property type="entry name" value="NAD(P)-bd_dom_sf"/>
</dbReference>
<dbReference type="PRINTS" id="PR00080">
    <property type="entry name" value="SDRFAMILY"/>
</dbReference>
<dbReference type="GO" id="GO:0016491">
    <property type="term" value="F:oxidoreductase activity"/>
    <property type="evidence" value="ECO:0007669"/>
    <property type="project" value="UniProtKB-KW"/>
</dbReference>